<evidence type="ECO:0000256" key="10">
    <source>
        <dbReference type="HAMAP-Rule" id="MF_00572"/>
    </source>
</evidence>
<keyword evidence="10" id="KW-0963">Cytoplasm</keyword>
<dbReference type="SUPFAM" id="SSF51569">
    <property type="entry name" value="Aldolase"/>
    <property type="match status" value="1"/>
</dbReference>
<keyword evidence="6 10" id="KW-0028">Amino-acid biosynthesis</keyword>
<dbReference type="Gene3D" id="3.30.160.270">
    <property type="match status" value="1"/>
</dbReference>
<gene>
    <name evidence="10 12" type="primary">leuA</name>
    <name evidence="12" type="ORF">Microterr_13630</name>
</gene>
<keyword evidence="10" id="KW-0460">Magnesium</keyword>
<keyword evidence="5 10" id="KW-0432">Leucine biosynthesis</keyword>
<dbReference type="PROSITE" id="PS00815">
    <property type="entry name" value="AIPM_HOMOCIT_SYNTH_1"/>
    <property type="match status" value="1"/>
</dbReference>
<dbReference type="Pfam" id="PF22615">
    <property type="entry name" value="IPMS_D2"/>
    <property type="match status" value="1"/>
</dbReference>
<dbReference type="Pfam" id="PF08502">
    <property type="entry name" value="LeuA_dimer"/>
    <property type="match status" value="1"/>
</dbReference>
<evidence type="ECO:0000256" key="4">
    <source>
        <dbReference type="ARBA" id="ARBA00012973"/>
    </source>
</evidence>
<dbReference type="InterPro" id="IPR013785">
    <property type="entry name" value="Aldolase_TIM"/>
</dbReference>
<keyword evidence="7 10" id="KW-0808">Transferase</keyword>
<dbReference type="EMBL" id="AP027141">
    <property type="protein sequence ID" value="BDV30703.1"/>
    <property type="molecule type" value="Genomic_DNA"/>
</dbReference>
<dbReference type="InterPro" id="IPR000891">
    <property type="entry name" value="PYR_CT"/>
</dbReference>
<dbReference type="NCBIfam" id="NF002991">
    <property type="entry name" value="PRK03739.1"/>
    <property type="match status" value="1"/>
</dbReference>
<feature type="domain" description="Pyruvate carboxyltransferase" evidence="11">
    <location>
        <begin position="40"/>
        <end position="314"/>
    </location>
</feature>
<evidence type="ECO:0000256" key="8">
    <source>
        <dbReference type="ARBA" id="ARBA00022723"/>
    </source>
</evidence>
<dbReference type="InterPro" id="IPR005668">
    <property type="entry name" value="IPM_Synthase"/>
</dbReference>
<dbReference type="SUPFAM" id="SSF89000">
    <property type="entry name" value="post-HMGL domain-like"/>
    <property type="match status" value="1"/>
</dbReference>
<evidence type="ECO:0000256" key="1">
    <source>
        <dbReference type="ARBA" id="ARBA00000064"/>
    </source>
</evidence>
<comment type="cofactor">
    <cofactor evidence="10">
        <name>Mg(2+)</name>
        <dbReference type="ChEBI" id="CHEBI:18420"/>
    </cofactor>
</comment>
<evidence type="ECO:0000313" key="12">
    <source>
        <dbReference type="EMBL" id="BDV30703.1"/>
    </source>
</evidence>
<feature type="binding site" evidence="10">
    <location>
        <position position="255"/>
    </location>
    <ligand>
        <name>Mg(2+)</name>
        <dbReference type="ChEBI" id="CHEBI:18420"/>
    </ligand>
</feature>
<organism evidence="12 13">
    <name type="scientific">Microbacterium terricola</name>
    <dbReference type="NCBI Taxonomy" id="344163"/>
    <lineage>
        <taxon>Bacteria</taxon>
        <taxon>Bacillati</taxon>
        <taxon>Actinomycetota</taxon>
        <taxon>Actinomycetes</taxon>
        <taxon>Micrococcales</taxon>
        <taxon>Microbacteriaceae</taxon>
        <taxon>Microbacterium</taxon>
    </lineage>
</organism>
<dbReference type="Proteomes" id="UP001317779">
    <property type="component" value="Chromosome"/>
</dbReference>
<dbReference type="PANTHER" id="PTHR46911">
    <property type="match status" value="1"/>
</dbReference>
<evidence type="ECO:0000313" key="13">
    <source>
        <dbReference type="Proteomes" id="UP001317779"/>
    </source>
</evidence>
<evidence type="ECO:0000256" key="9">
    <source>
        <dbReference type="ARBA" id="ARBA00023304"/>
    </source>
</evidence>
<dbReference type="HAMAP" id="MF_00572">
    <property type="entry name" value="LeuA_type2"/>
    <property type="match status" value="1"/>
</dbReference>
<dbReference type="RefSeq" id="WP_263798726.1">
    <property type="nucleotide sequence ID" value="NZ_AP027141.1"/>
</dbReference>
<dbReference type="InterPro" id="IPR013709">
    <property type="entry name" value="2-isopropylmalate_synth_dimer"/>
</dbReference>
<comment type="subcellular location">
    <subcellularLocation>
        <location evidence="10">Cytoplasm</location>
    </subcellularLocation>
</comment>
<name>A0ABM8DYG0_9MICO</name>
<comment type="similarity">
    <text evidence="3 10">Belongs to the alpha-IPM synthase/homocitrate synthase family. LeuA type 2 subfamily.</text>
</comment>
<accession>A0ABM8DYG0</accession>
<keyword evidence="9 10" id="KW-0100">Branched-chain amino acid biosynthesis</keyword>
<dbReference type="PROSITE" id="PS00816">
    <property type="entry name" value="AIPM_HOMOCIT_SYNTH_2"/>
    <property type="match status" value="1"/>
</dbReference>
<reference evidence="12 13" key="1">
    <citation type="submission" date="2022-12" db="EMBL/GenBank/DDBJ databases">
        <title>Microbacterium terricola strain KV-448 chromosome, complete genome.</title>
        <authorList>
            <person name="Oshima T."/>
            <person name="Moriya T."/>
            <person name="Bessho Y."/>
        </authorList>
    </citation>
    <scope>NUCLEOTIDE SEQUENCE [LARGE SCALE GENOMIC DNA]</scope>
    <source>
        <strain evidence="12 13">KV-448</strain>
    </source>
</reference>
<comment type="pathway">
    <text evidence="2 10">Amino-acid biosynthesis; L-leucine biosynthesis; L-leucine from 3-methyl-2-oxobutanoate: step 1/4.</text>
</comment>
<dbReference type="SMART" id="SM00917">
    <property type="entry name" value="LeuA_dimer"/>
    <property type="match status" value="1"/>
</dbReference>
<dbReference type="Pfam" id="PF00682">
    <property type="entry name" value="HMGL-like"/>
    <property type="match status" value="1"/>
</dbReference>
<comment type="catalytic activity">
    <reaction evidence="1 10">
        <text>3-methyl-2-oxobutanoate + acetyl-CoA + H2O = (2S)-2-isopropylmalate + CoA + H(+)</text>
        <dbReference type="Rhea" id="RHEA:21524"/>
        <dbReference type="ChEBI" id="CHEBI:1178"/>
        <dbReference type="ChEBI" id="CHEBI:11851"/>
        <dbReference type="ChEBI" id="CHEBI:15377"/>
        <dbReference type="ChEBI" id="CHEBI:15378"/>
        <dbReference type="ChEBI" id="CHEBI:57287"/>
        <dbReference type="ChEBI" id="CHEBI:57288"/>
        <dbReference type="EC" id="2.3.3.13"/>
    </reaction>
</comment>
<dbReference type="NCBIfam" id="TIGR00970">
    <property type="entry name" value="leuA_yeast"/>
    <property type="match status" value="1"/>
</dbReference>
<evidence type="ECO:0000256" key="7">
    <source>
        <dbReference type="ARBA" id="ARBA00022679"/>
    </source>
</evidence>
<dbReference type="SUPFAM" id="SSF110921">
    <property type="entry name" value="2-isopropylmalate synthase LeuA, allosteric (dimerisation) domain"/>
    <property type="match status" value="1"/>
</dbReference>
<dbReference type="Gene3D" id="3.20.20.70">
    <property type="entry name" value="Aldolase class I"/>
    <property type="match status" value="1"/>
</dbReference>
<dbReference type="PANTHER" id="PTHR46911:SF1">
    <property type="entry name" value="2-ISOPROPYLMALATE SYNTHASE"/>
    <property type="match status" value="1"/>
</dbReference>
<evidence type="ECO:0000256" key="3">
    <source>
        <dbReference type="ARBA" id="ARBA00009767"/>
    </source>
</evidence>
<dbReference type="CDD" id="cd07942">
    <property type="entry name" value="DRE_TIM_LeuA"/>
    <property type="match status" value="1"/>
</dbReference>
<keyword evidence="8 10" id="KW-0479">Metal-binding</keyword>
<comment type="subunit">
    <text evidence="10">Homodimer.</text>
</comment>
<dbReference type="PROSITE" id="PS50991">
    <property type="entry name" value="PYR_CT"/>
    <property type="match status" value="1"/>
</dbReference>
<sequence length="584" mass="64834">MDNTQKPSGMPVHKYRPFHEQIRVELPDRTWPGARITQAPRWCAVDLRDGNQALIDPMSPERKRIMFDLLVRMGYKEIEVGFPSASQTDFDFVRQLIEEDLIPDDVTIQVLTQAREHLIERTYESIRGAKQAIVHLYNSTSVLQREVVFRTDKQGIIDIALEGARLCREFEKRVPETTVYYEYSPESYTGTELEFAVDVCNQVLAVFEPTPERKVIINLPATVEMATPNVYADSIEWMSRHLDHRENVILSLHPHNDRGTAVAAAELGYMAGADRIEGCLFGNGERTGNVDLVALGINLFTQGIDPQIDFSDIDQVKRTVEYCNQLPVPERSPWAGDLVFTAFSGSHQDAIKKGFESMEARAAAEGVTVDEIEWAVPYLPIDPKDLGRSYEAVIRVNSQSGKGGVAYLLKTDHALDLPRKLQIEFSGVVQAKTDAEGGEVTSDQIWAIFQDEYLPSDHAHERWGRFELLGTRTQSDLSGDVALDVTLRDGDDSAGAAGHGNGPIAAFLDIVRQRGFDISLYDYVEHTLSAGGDAQAAAYVDLQVDGVRLWGVGIDGDISTASLKAIVSGVNRAIRTRRSELAAV</sequence>
<evidence type="ECO:0000256" key="2">
    <source>
        <dbReference type="ARBA" id="ARBA00004689"/>
    </source>
</evidence>
<keyword evidence="13" id="KW-1185">Reference proteome</keyword>
<comment type="function">
    <text evidence="10">Catalyzes the condensation of the acetyl group of acetyl-CoA with 3-methyl-2-oxobutanoate (2-ketoisovalerate) to form 3-carboxy-3-hydroxy-4-methylpentanoate (2-isopropylmalate).</text>
</comment>
<protein>
    <recommendedName>
        <fullName evidence="4 10">2-isopropylmalate synthase</fullName>
        <ecNumber evidence="4 10">2.3.3.13</ecNumber>
    </recommendedName>
    <alternativeName>
        <fullName evidence="10">Alpha-IPM synthase</fullName>
    </alternativeName>
    <alternativeName>
        <fullName evidence="10">Alpha-isopropylmalate synthase</fullName>
    </alternativeName>
</protein>
<evidence type="ECO:0000259" key="11">
    <source>
        <dbReference type="PROSITE" id="PS50991"/>
    </source>
</evidence>
<evidence type="ECO:0000256" key="5">
    <source>
        <dbReference type="ARBA" id="ARBA00022430"/>
    </source>
</evidence>
<feature type="region of interest" description="Regulatory domain" evidence="10">
    <location>
        <begin position="456"/>
        <end position="584"/>
    </location>
</feature>
<feature type="binding site" evidence="10">
    <location>
        <position position="49"/>
    </location>
    <ligand>
        <name>Mg(2+)</name>
        <dbReference type="ChEBI" id="CHEBI:18420"/>
    </ligand>
</feature>
<evidence type="ECO:0000256" key="6">
    <source>
        <dbReference type="ARBA" id="ARBA00022605"/>
    </source>
</evidence>
<proteinExistence type="inferred from homology"/>
<dbReference type="EC" id="2.3.3.13" evidence="4 10"/>
<feature type="binding site" evidence="10">
    <location>
        <position position="289"/>
    </location>
    <ligand>
        <name>Mg(2+)</name>
        <dbReference type="ChEBI" id="CHEBI:18420"/>
    </ligand>
</feature>
<dbReference type="InterPro" id="IPR002034">
    <property type="entry name" value="AIPM/Hcit_synth_CS"/>
</dbReference>
<dbReference type="InterPro" id="IPR039371">
    <property type="entry name" value="LeuA_N_DRE-TIM"/>
</dbReference>
<dbReference type="InterPro" id="IPR054692">
    <property type="entry name" value="LeuA-like_post-cat"/>
</dbReference>
<feature type="binding site" evidence="10">
    <location>
        <position position="253"/>
    </location>
    <ligand>
        <name>Mg(2+)</name>
        <dbReference type="ChEBI" id="CHEBI:18420"/>
    </ligand>
</feature>
<dbReference type="InterPro" id="IPR036230">
    <property type="entry name" value="LeuA_allosteric_dom_sf"/>
</dbReference>